<dbReference type="GO" id="GO:0016301">
    <property type="term" value="F:kinase activity"/>
    <property type="evidence" value="ECO:0007669"/>
    <property type="project" value="UniProtKB-KW"/>
</dbReference>
<dbReference type="Gene3D" id="1.10.510.10">
    <property type="entry name" value="Transferase(Phosphotransferase) domain 1"/>
    <property type="match status" value="1"/>
</dbReference>
<dbReference type="InterPro" id="IPR011009">
    <property type="entry name" value="Kinase-like_dom_sf"/>
</dbReference>
<dbReference type="Gene3D" id="1.10.238.10">
    <property type="entry name" value="EF-hand"/>
    <property type="match status" value="1"/>
</dbReference>
<dbReference type="Pfam" id="PF13405">
    <property type="entry name" value="EF-hand_6"/>
    <property type="match status" value="1"/>
</dbReference>
<gene>
    <name evidence="1" type="ORF">CCMP2556_LOCUS5503</name>
</gene>
<dbReference type="InterPro" id="IPR011992">
    <property type="entry name" value="EF-hand-dom_pair"/>
</dbReference>
<organism evidence="1 2">
    <name type="scientific">Durusdinium trenchii</name>
    <dbReference type="NCBI Taxonomy" id="1381693"/>
    <lineage>
        <taxon>Eukaryota</taxon>
        <taxon>Sar</taxon>
        <taxon>Alveolata</taxon>
        <taxon>Dinophyceae</taxon>
        <taxon>Suessiales</taxon>
        <taxon>Symbiodiniaceae</taxon>
        <taxon>Durusdinium</taxon>
    </lineage>
</organism>
<dbReference type="PROSITE" id="PS50011">
    <property type="entry name" value="PROTEIN_KINASE_DOM"/>
    <property type="match status" value="1"/>
</dbReference>
<keyword evidence="2" id="KW-1185">Reference proteome</keyword>
<dbReference type="InterPro" id="IPR050205">
    <property type="entry name" value="CDPK_Ser/Thr_kinases"/>
</dbReference>
<dbReference type="CDD" id="cd00051">
    <property type="entry name" value="EFh"/>
    <property type="match status" value="2"/>
</dbReference>
<dbReference type="Proteomes" id="UP001642484">
    <property type="component" value="Unassembled WGS sequence"/>
</dbReference>
<dbReference type="SUPFAM" id="SSF56112">
    <property type="entry name" value="Protein kinase-like (PK-like)"/>
    <property type="match status" value="1"/>
</dbReference>
<dbReference type="PANTHER" id="PTHR24349">
    <property type="entry name" value="SERINE/THREONINE-PROTEIN KINASE"/>
    <property type="match status" value="1"/>
</dbReference>
<dbReference type="Pfam" id="PF13499">
    <property type="entry name" value="EF-hand_7"/>
    <property type="match status" value="1"/>
</dbReference>
<sequence>MGGLLSVAETGRPDGDADADDDSNRSRWSNRVDCKQFLREANGRLSDFYERDRDLGEGAYGEVFLARQRICAGGQNERAGRLCAVKRVRKPNVAAGLDEEGADSEEALEEFRVEVELMKSLDHPSICRLLQVYEDPKNLYLVMEHIQGGELFEHVVECGSLSEHDAARVVRQVASALSYCHEHGVVHRDIKPENILVVTEDDQEPEVTVKLIDFGFGSRILEGVKLRAKVGTFVYSAPEILKGQACDEKIDLWALGCVLFVLLSGDSPFYGTDCQASITKGSYEMDGKWDQISEDAKDMIRKLLQVEPSCRLSAKEVLEHPWLQKAAPHIKLEAAALKHIGALETFHKQNFFRHLAAGVLAKQLDEGDLHELHKAFCEIDQDENGVVTFSEFKDVLRDFNLNDQSHPELQLGSGKVAEIFHSVDLDGRGVIDYTEFVAACLDHKVEEEEGVCWAAFQVFDKDCNGTVSFEELEQVLNTASMEDTFSPELRRELWEELTGRDQSAVDFDHFLAALRGVRCGQLDAESKNDGKEASEAAALPVHRRQQRAVTSMGLPIKARGGDALPIRGRAGTLPIGRGGGLPIASRH</sequence>
<name>A0ABP0I8X8_9DINO</name>
<dbReference type="Gene3D" id="3.30.200.20">
    <property type="entry name" value="Phosphorylase Kinase, domain 1"/>
    <property type="match status" value="1"/>
</dbReference>
<dbReference type="InterPro" id="IPR008271">
    <property type="entry name" value="Ser/Thr_kinase_AS"/>
</dbReference>
<dbReference type="InterPro" id="IPR017441">
    <property type="entry name" value="Protein_kinase_ATP_BS"/>
</dbReference>
<protein>
    <submittedName>
        <fullName evidence="1">Uncharacterized protein</fullName>
    </submittedName>
</protein>
<dbReference type="CDD" id="cd05117">
    <property type="entry name" value="STKc_CAMK"/>
    <property type="match status" value="1"/>
</dbReference>
<dbReference type="SMART" id="SM00220">
    <property type="entry name" value="S_TKc"/>
    <property type="match status" value="1"/>
</dbReference>
<evidence type="ECO:0000313" key="1">
    <source>
        <dbReference type="EMBL" id="CAK8999043.1"/>
    </source>
</evidence>
<dbReference type="Pfam" id="PF00069">
    <property type="entry name" value="Pkinase"/>
    <property type="match status" value="1"/>
</dbReference>
<evidence type="ECO:0000313" key="2">
    <source>
        <dbReference type="Proteomes" id="UP001642484"/>
    </source>
</evidence>
<reference evidence="1 2" key="1">
    <citation type="submission" date="2024-02" db="EMBL/GenBank/DDBJ databases">
        <authorList>
            <person name="Chen Y."/>
            <person name="Shah S."/>
            <person name="Dougan E. K."/>
            <person name="Thang M."/>
            <person name="Chan C."/>
        </authorList>
    </citation>
    <scope>NUCLEOTIDE SEQUENCE [LARGE SCALE GENOMIC DNA]</scope>
</reference>
<dbReference type="EMBL" id="CAXAMN010002314">
    <property type="protein sequence ID" value="CAK8999043.1"/>
    <property type="molecule type" value="Genomic_DNA"/>
</dbReference>
<dbReference type="InterPro" id="IPR018247">
    <property type="entry name" value="EF_Hand_1_Ca_BS"/>
</dbReference>
<dbReference type="PROSITE" id="PS50222">
    <property type="entry name" value="EF_HAND_2"/>
    <property type="match status" value="3"/>
</dbReference>
<dbReference type="PROSITE" id="PS00107">
    <property type="entry name" value="PROTEIN_KINASE_ATP"/>
    <property type="match status" value="1"/>
</dbReference>
<dbReference type="PROSITE" id="PS00108">
    <property type="entry name" value="PROTEIN_KINASE_ST"/>
    <property type="match status" value="1"/>
</dbReference>
<dbReference type="SUPFAM" id="SSF47473">
    <property type="entry name" value="EF-hand"/>
    <property type="match status" value="1"/>
</dbReference>
<dbReference type="SMART" id="SM00054">
    <property type="entry name" value="EFh"/>
    <property type="match status" value="3"/>
</dbReference>
<dbReference type="PROSITE" id="PS00018">
    <property type="entry name" value="EF_HAND_1"/>
    <property type="match status" value="2"/>
</dbReference>
<dbReference type="InterPro" id="IPR002048">
    <property type="entry name" value="EF_hand_dom"/>
</dbReference>
<comment type="caution">
    <text evidence="1">The sequence shown here is derived from an EMBL/GenBank/DDBJ whole genome shotgun (WGS) entry which is preliminary data.</text>
</comment>
<proteinExistence type="predicted"/>
<dbReference type="InterPro" id="IPR000719">
    <property type="entry name" value="Prot_kinase_dom"/>
</dbReference>
<accession>A0ABP0I8X8</accession>